<organism evidence="2 3">
    <name type="scientific">Tateyamaria omphalii</name>
    <dbReference type="NCBI Taxonomy" id="299262"/>
    <lineage>
        <taxon>Bacteria</taxon>
        <taxon>Pseudomonadati</taxon>
        <taxon>Pseudomonadota</taxon>
        <taxon>Alphaproteobacteria</taxon>
        <taxon>Rhodobacterales</taxon>
        <taxon>Roseobacteraceae</taxon>
        <taxon>Tateyamaria</taxon>
    </lineage>
</organism>
<gene>
    <name evidence="2" type="ORF">BWR18_04530</name>
</gene>
<dbReference type="Proteomes" id="UP000186336">
    <property type="component" value="Chromosome"/>
</dbReference>
<evidence type="ECO:0000313" key="3">
    <source>
        <dbReference type="Proteomes" id="UP000186336"/>
    </source>
</evidence>
<dbReference type="RefSeq" id="WP_076626901.1">
    <property type="nucleotide sequence ID" value="NZ_CP019312.1"/>
</dbReference>
<dbReference type="OrthoDB" id="5416147at2"/>
<evidence type="ECO:0000259" key="1">
    <source>
        <dbReference type="Pfam" id="PF12146"/>
    </source>
</evidence>
<dbReference type="InterPro" id="IPR022742">
    <property type="entry name" value="Hydrolase_4"/>
</dbReference>
<dbReference type="Pfam" id="PF12146">
    <property type="entry name" value="Hydrolase_4"/>
    <property type="match status" value="1"/>
</dbReference>
<proteinExistence type="predicted"/>
<keyword evidence="3" id="KW-1185">Reference proteome</keyword>
<sequence>MPFDPASIGPDIDAYFAEAEARFPDIKPGTEKRVIWASDPGARTDWVVVYIHGFSATSEEIRPVPDRIATALGANLVFTRLAGHGRHPDVMAEATADAWTEDVSEALTAARAVGDKIIVISTSTGGTIVTALSQNAQVMQGVAGFIFVAPNYGINNPLAPLLKWPLARHWLPWIGGKRRTFVARSDRHAAFWTLDYPSVAVMPMVPLIDRVHALDHAKQTVQALFWYAENDNIVLSDRTKAIAAKWGAPTKTVHPVMTAQDDIESHVVVGDILSPGQTETAVEGMLDWIEGIM</sequence>
<dbReference type="EMBL" id="CP019312">
    <property type="protein sequence ID" value="APX11035.1"/>
    <property type="molecule type" value="Genomic_DNA"/>
</dbReference>
<accession>A0A1P8MSK5</accession>
<dbReference type="InterPro" id="IPR029058">
    <property type="entry name" value="AB_hydrolase_fold"/>
</dbReference>
<reference evidence="2 3" key="1">
    <citation type="submission" date="2017-01" db="EMBL/GenBank/DDBJ databases">
        <title>Complete genome of Tateyamaria omphalii DOK1-4 isolated from seawater in Dokdo.</title>
        <authorList>
            <person name="Kim J.H."/>
            <person name="Chi W.-J."/>
        </authorList>
    </citation>
    <scope>NUCLEOTIDE SEQUENCE [LARGE SCALE GENOMIC DNA]</scope>
    <source>
        <strain evidence="2 3">DOK1-4</strain>
    </source>
</reference>
<feature type="domain" description="Serine aminopeptidase S33" evidence="1">
    <location>
        <begin position="44"/>
        <end position="254"/>
    </location>
</feature>
<dbReference type="SUPFAM" id="SSF53474">
    <property type="entry name" value="alpha/beta-Hydrolases"/>
    <property type="match status" value="1"/>
</dbReference>
<dbReference type="STRING" id="299262.BWR18_04530"/>
<evidence type="ECO:0000313" key="2">
    <source>
        <dbReference type="EMBL" id="APX11035.1"/>
    </source>
</evidence>
<protein>
    <recommendedName>
        <fullName evidence="1">Serine aminopeptidase S33 domain-containing protein</fullName>
    </recommendedName>
</protein>
<dbReference type="Gene3D" id="3.40.50.1820">
    <property type="entry name" value="alpha/beta hydrolase"/>
    <property type="match status" value="1"/>
</dbReference>
<name>A0A1P8MSK5_9RHOB</name>
<dbReference type="AlphaFoldDB" id="A0A1P8MSK5"/>
<dbReference type="KEGG" id="tom:BWR18_04530"/>